<protein>
    <submittedName>
        <fullName evidence="1">RanBD1 domain-containing protein</fullName>
    </submittedName>
</protein>
<dbReference type="WBParaSite" id="ACOC_0000690601-mRNA-1">
    <property type="protein sequence ID" value="ACOC_0000690601-mRNA-1"/>
    <property type="gene ID" value="ACOC_0000690601"/>
</dbReference>
<dbReference type="AlphaFoldDB" id="A0A0R3PP27"/>
<dbReference type="OMA" id="NIFLAHS"/>
<accession>A0A0R3PP27</accession>
<evidence type="ECO:0000313" key="1">
    <source>
        <dbReference type="WBParaSite" id="ACOC_0000690601-mRNA-1"/>
    </source>
</evidence>
<reference evidence="1" key="1">
    <citation type="submission" date="2017-02" db="UniProtKB">
        <authorList>
            <consortium name="WormBaseParasite"/>
        </authorList>
    </citation>
    <scope>IDENTIFICATION</scope>
</reference>
<name>A0A0R3PP27_ANGCS</name>
<proteinExistence type="predicted"/>
<sequence>LQKRNSVRVSRNSPVTSHTVRRTPVAFDRSVSGYASRWPPASNATGAEVVKDEWVKDMLRESENGLMTTMCRRIVERKTEDKWKWLDEQGQLLDEKNQRTWKVRCFPLFQKATHWSRTVECLPSGDTLFQDVSRQYNNNYVVEVSYGRKRSNIFLAHSSSVSLI</sequence>
<organism evidence="1">
    <name type="scientific">Angiostrongylus costaricensis</name>
    <name type="common">Nematode worm</name>
    <dbReference type="NCBI Taxonomy" id="334426"/>
    <lineage>
        <taxon>Eukaryota</taxon>
        <taxon>Metazoa</taxon>
        <taxon>Ecdysozoa</taxon>
        <taxon>Nematoda</taxon>
        <taxon>Chromadorea</taxon>
        <taxon>Rhabditida</taxon>
        <taxon>Rhabditina</taxon>
        <taxon>Rhabditomorpha</taxon>
        <taxon>Strongyloidea</taxon>
        <taxon>Metastrongylidae</taxon>
        <taxon>Angiostrongylus</taxon>
    </lineage>
</organism>